<dbReference type="PROSITE" id="PS50994">
    <property type="entry name" value="INTEGRASE"/>
    <property type="match status" value="1"/>
</dbReference>
<dbReference type="FunFam" id="1.10.340.70:FF:000001">
    <property type="entry name" value="Retrovirus-related Pol polyprotein from transposon gypsy-like Protein"/>
    <property type="match status" value="1"/>
</dbReference>
<dbReference type="Gene3D" id="3.30.420.10">
    <property type="entry name" value="Ribonuclease H-like superfamily/Ribonuclease H"/>
    <property type="match status" value="1"/>
</dbReference>
<reference evidence="3" key="3">
    <citation type="submission" date="2025-08" db="UniProtKB">
        <authorList>
            <consortium name="Ensembl"/>
        </authorList>
    </citation>
    <scope>IDENTIFICATION</scope>
    <source>
        <strain evidence="3">HSOK</strain>
    </source>
</reference>
<dbReference type="Pfam" id="PF17921">
    <property type="entry name" value="Integrase_H2C2"/>
    <property type="match status" value="1"/>
</dbReference>
<dbReference type="GO" id="GO:0015074">
    <property type="term" value="P:DNA integration"/>
    <property type="evidence" value="ECO:0007669"/>
    <property type="project" value="InterPro"/>
</dbReference>
<evidence type="ECO:0000313" key="4">
    <source>
        <dbReference type="Proteomes" id="UP000265200"/>
    </source>
</evidence>
<organism evidence="3 4">
    <name type="scientific">Oryzias latipes</name>
    <name type="common">Japanese rice fish</name>
    <name type="synonym">Japanese killifish</name>
    <dbReference type="NCBI Taxonomy" id="8090"/>
    <lineage>
        <taxon>Eukaryota</taxon>
        <taxon>Metazoa</taxon>
        <taxon>Chordata</taxon>
        <taxon>Craniata</taxon>
        <taxon>Vertebrata</taxon>
        <taxon>Euteleostomi</taxon>
        <taxon>Actinopterygii</taxon>
        <taxon>Neopterygii</taxon>
        <taxon>Teleostei</taxon>
        <taxon>Neoteleostei</taxon>
        <taxon>Acanthomorphata</taxon>
        <taxon>Ovalentaria</taxon>
        <taxon>Atherinomorphae</taxon>
        <taxon>Beloniformes</taxon>
        <taxon>Adrianichthyidae</taxon>
        <taxon>Oryziinae</taxon>
        <taxon>Oryzias</taxon>
    </lineage>
</organism>
<dbReference type="Pfam" id="PF00665">
    <property type="entry name" value="rve"/>
    <property type="match status" value="1"/>
</dbReference>
<dbReference type="SUPFAM" id="SSF53098">
    <property type="entry name" value="Ribonuclease H-like"/>
    <property type="match status" value="1"/>
</dbReference>
<reference key="1">
    <citation type="journal article" date="2007" name="Nature">
        <title>The medaka draft genome and insights into vertebrate genome evolution.</title>
        <authorList>
            <person name="Kasahara M."/>
            <person name="Naruse K."/>
            <person name="Sasaki S."/>
            <person name="Nakatani Y."/>
            <person name="Qu W."/>
            <person name="Ahsan B."/>
            <person name="Yamada T."/>
            <person name="Nagayasu Y."/>
            <person name="Doi K."/>
            <person name="Kasai Y."/>
            <person name="Jindo T."/>
            <person name="Kobayashi D."/>
            <person name="Shimada A."/>
            <person name="Toyoda A."/>
            <person name="Kuroki Y."/>
            <person name="Fujiyama A."/>
            <person name="Sasaki T."/>
            <person name="Shimizu A."/>
            <person name="Asakawa S."/>
            <person name="Shimizu N."/>
            <person name="Hashimoto S."/>
            <person name="Yang J."/>
            <person name="Lee Y."/>
            <person name="Matsushima K."/>
            <person name="Sugano S."/>
            <person name="Sakaizumi M."/>
            <person name="Narita T."/>
            <person name="Ohishi K."/>
            <person name="Haga S."/>
            <person name="Ohta F."/>
            <person name="Nomoto H."/>
            <person name="Nogata K."/>
            <person name="Morishita T."/>
            <person name="Endo T."/>
            <person name="Shin-I T."/>
            <person name="Takeda H."/>
            <person name="Morishita S."/>
            <person name="Kohara Y."/>
        </authorList>
    </citation>
    <scope>NUCLEOTIDE SEQUENCE [LARGE SCALE GENOMIC DNA]</scope>
    <source>
        <strain>Hd-rR</strain>
    </source>
</reference>
<dbReference type="Proteomes" id="UP000265200">
    <property type="component" value="Chromosome 16"/>
</dbReference>
<dbReference type="InterPro" id="IPR001584">
    <property type="entry name" value="Integrase_cat-core"/>
</dbReference>
<dbReference type="PANTHER" id="PTHR37984:SF15">
    <property type="entry name" value="INTEGRASE CATALYTIC DOMAIN-CONTAINING PROTEIN"/>
    <property type="match status" value="1"/>
</dbReference>
<dbReference type="InterPro" id="IPR041588">
    <property type="entry name" value="Integrase_H2C2"/>
</dbReference>
<dbReference type="PANTHER" id="PTHR37984">
    <property type="entry name" value="PROTEIN CBG26694"/>
    <property type="match status" value="1"/>
</dbReference>
<dbReference type="GO" id="GO:0003676">
    <property type="term" value="F:nucleic acid binding"/>
    <property type="evidence" value="ECO:0007669"/>
    <property type="project" value="InterPro"/>
</dbReference>
<dbReference type="Ensembl" id="ENSORLT00015024202.1">
    <property type="protein sequence ID" value="ENSORLP00015032310.1"/>
    <property type="gene ID" value="ENSORLG00015017058.1"/>
</dbReference>
<dbReference type="FunFam" id="3.30.420.10:FF:000032">
    <property type="entry name" value="Retrovirus-related Pol polyprotein from transposon 297-like Protein"/>
    <property type="match status" value="1"/>
</dbReference>
<reference evidence="3" key="4">
    <citation type="submission" date="2025-09" db="UniProtKB">
        <authorList>
            <consortium name="Ensembl"/>
        </authorList>
    </citation>
    <scope>IDENTIFICATION</scope>
    <source>
        <strain evidence="3">HSOK</strain>
    </source>
</reference>
<dbReference type="InterPro" id="IPR012337">
    <property type="entry name" value="RNaseH-like_sf"/>
</dbReference>
<name>A0A3P9JJ12_ORYLA</name>
<dbReference type="InterPro" id="IPR036397">
    <property type="entry name" value="RNaseH_sf"/>
</dbReference>
<dbReference type="AlphaFoldDB" id="A0A3P9JJ12"/>
<feature type="domain" description="Integrase catalytic" evidence="2">
    <location>
        <begin position="127"/>
        <end position="282"/>
    </location>
</feature>
<dbReference type="Gene3D" id="1.10.340.70">
    <property type="match status" value="1"/>
</dbReference>
<accession>A0A3P9JJ12</accession>
<sequence length="467" mass="51534">MPCLGNTAPLTDLLRHPSFRTLFVGNLTWDIEARVQQAQGEKPDNTNCPSDTLFVPDRLRSNVITWGHSSKIACHGGVRRTLMLLNRRFYWPSMEDDVREYVAACNTCARAKSSNSPPAGHLHPLSTPSRPWSHIAVDFVTGLPPSQGFTVIFTIIDRFSKAAHFIPLSQLPTAQILINHVFRHHGIPSDIVSDRGPQFTSQVWKAFCSTLGASVSLLSGYHPQSNGQAERANQELEASLRCLVAQNKGDWSDYLVWVEYAHNNHPSAATGMTPFEASLSYSPPLFPTQELDLAVPSVQLHLQRCQDVWHQARAALLRTKESNCQIANRHRVVSPSYQPGQRVWLSSKNIPPQLCLVNWPPVTLGLFPSTVSSTPTVSASSCLLPSKSIHHFMCPKSSPSAKAPFARSPLLHHPPASSMALRLLLLAGFWTYGAGVADSNIWWTGRATARRSGRGYLAPSFWTALSS</sequence>
<evidence type="ECO:0000313" key="3">
    <source>
        <dbReference type="Ensembl" id="ENSORLP00015032310.1"/>
    </source>
</evidence>
<dbReference type="InterPro" id="IPR050951">
    <property type="entry name" value="Retrovirus_Pol_polyprotein"/>
</dbReference>
<protein>
    <recommendedName>
        <fullName evidence="1">Gypsy retrotransposon integrase-like protein 1</fullName>
    </recommendedName>
</protein>
<proteinExistence type="predicted"/>
<evidence type="ECO:0000256" key="1">
    <source>
        <dbReference type="ARBA" id="ARBA00039658"/>
    </source>
</evidence>
<evidence type="ECO:0000259" key="2">
    <source>
        <dbReference type="PROSITE" id="PS50994"/>
    </source>
</evidence>
<reference evidence="3 4" key="2">
    <citation type="submission" date="2017-04" db="EMBL/GenBank/DDBJ databases">
        <title>CpG methylation of centromeres and impact of large insertions on vertebrate speciation.</title>
        <authorList>
            <person name="Ichikawa K."/>
            <person name="Yoshimura J."/>
            <person name="Morishita S."/>
        </authorList>
    </citation>
    <scope>NUCLEOTIDE SEQUENCE</scope>
    <source>
        <strain evidence="3 4">HSOK</strain>
    </source>
</reference>